<dbReference type="AlphaFoldDB" id="A0A099KCB3"/>
<dbReference type="OrthoDB" id="5762321at2"/>
<protein>
    <submittedName>
        <fullName evidence="3">PEP motif putative anchor domain protein</fullName>
    </submittedName>
</protein>
<dbReference type="EMBL" id="JQED01000047">
    <property type="protein sequence ID" value="KGJ88379.1"/>
    <property type="molecule type" value="Genomic_DNA"/>
</dbReference>
<evidence type="ECO:0000259" key="2">
    <source>
        <dbReference type="Pfam" id="PF07589"/>
    </source>
</evidence>
<dbReference type="PATRIC" id="fig|28229.4.peg.3565"/>
<name>A0A099KCB3_COLPS</name>
<evidence type="ECO:0000313" key="4">
    <source>
        <dbReference type="Proteomes" id="UP000029843"/>
    </source>
</evidence>
<accession>A0A099KCB3</accession>
<organism evidence="3 4">
    <name type="scientific">Colwellia psychrerythraea</name>
    <name type="common">Vibrio psychroerythus</name>
    <dbReference type="NCBI Taxonomy" id="28229"/>
    <lineage>
        <taxon>Bacteria</taxon>
        <taxon>Pseudomonadati</taxon>
        <taxon>Pseudomonadota</taxon>
        <taxon>Gammaproteobacteria</taxon>
        <taxon>Alteromonadales</taxon>
        <taxon>Colwelliaceae</taxon>
        <taxon>Colwellia</taxon>
    </lineage>
</organism>
<sequence precursor="true">MTIWKLITISFITFTLIATANAAPITPTWESNYGMLSDLSDDDDNNELFDLGFDFTFYGTDYDEVYGSTNGSLFFDDEEDFGIGSDIEGSYGPMIAAFSADLCPECDSDSEIYTNTLGTAGDMRFIMTWLNVIDYEEEFYNSFQAILFESGSIQVNYLELNGSGEDNGDDVIGVSSGNGTNFNYFIADDGNDNGIYPNGQSFLYNWNAGSANYDLAVENLSTSTVSVPEPSTLAIFVLGFMGLVLRRFKN</sequence>
<gene>
    <name evidence="3" type="ORF">ND2E_4215</name>
</gene>
<dbReference type="NCBIfam" id="TIGR02595">
    <property type="entry name" value="PEP_CTERM"/>
    <property type="match status" value="1"/>
</dbReference>
<dbReference type="Pfam" id="PF07589">
    <property type="entry name" value="PEP-CTERM"/>
    <property type="match status" value="1"/>
</dbReference>
<feature type="signal peptide" evidence="1">
    <location>
        <begin position="1"/>
        <end position="22"/>
    </location>
</feature>
<dbReference type="InterPro" id="IPR013424">
    <property type="entry name" value="Ice-binding_C"/>
</dbReference>
<keyword evidence="1" id="KW-0732">Signal</keyword>
<proteinExistence type="predicted"/>
<evidence type="ECO:0000256" key="1">
    <source>
        <dbReference type="SAM" id="SignalP"/>
    </source>
</evidence>
<reference evidence="3 4" key="1">
    <citation type="submission" date="2014-08" db="EMBL/GenBank/DDBJ databases">
        <title>Genomic and Phenotypic Diversity of Colwellia psychrerythraea strains from Disparate Marine Basins.</title>
        <authorList>
            <person name="Techtmann S.M."/>
            <person name="Stelling S.C."/>
            <person name="Utturkar S.M."/>
            <person name="Alshibli N."/>
            <person name="Harris A."/>
            <person name="Brown S.D."/>
            <person name="Hazen T.C."/>
        </authorList>
    </citation>
    <scope>NUCLEOTIDE SEQUENCE [LARGE SCALE GENOMIC DNA]</scope>
    <source>
        <strain evidence="3 4">ND2E</strain>
    </source>
</reference>
<feature type="chain" id="PRO_5001957040" evidence="1">
    <location>
        <begin position="23"/>
        <end position="250"/>
    </location>
</feature>
<dbReference type="RefSeq" id="WP_033095175.1">
    <property type="nucleotide sequence ID" value="NZ_JQED01000047.1"/>
</dbReference>
<comment type="caution">
    <text evidence="3">The sequence shown here is derived from an EMBL/GenBank/DDBJ whole genome shotgun (WGS) entry which is preliminary data.</text>
</comment>
<evidence type="ECO:0000313" key="3">
    <source>
        <dbReference type="EMBL" id="KGJ88379.1"/>
    </source>
</evidence>
<feature type="domain" description="Ice-binding protein C-terminal" evidence="2">
    <location>
        <begin position="226"/>
        <end position="247"/>
    </location>
</feature>
<dbReference type="Proteomes" id="UP000029843">
    <property type="component" value="Unassembled WGS sequence"/>
</dbReference>